<evidence type="ECO:0000313" key="6">
    <source>
        <dbReference type="EMBL" id="RMO51432.1"/>
    </source>
</evidence>
<feature type="region of interest" description="Disordered" evidence="2">
    <location>
        <begin position="1"/>
        <end position="35"/>
    </location>
</feature>
<feature type="compositionally biased region" description="Polar residues" evidence="2">
    <location>
        <begin position="23"/>
        <end position="33"/>
    </location>
</feature>
<gene>
    <name evidence="4" type="ORF">ALO70_03933</name>
    <name evidence="6" type="ORF">ALQ39_01814</name>
    <name evidence="5" type="ORF">ALQ86_03471</name>
</gene>
<evidence type="ECO:0000256" key="1">
    <source>
        <dbReference type="ARBA" id="ARBA00023172"/>
    </source>
</evidence>
<dbReference type="Proteomes" id="UP000272627">
    <property type="component" value="Unassembled WGS sequence"/>
</dbReference>
<evidence type="ECO:0000313" key="8">
    <source>
        <dbReference type="Proteomes" id="UP000272627"/>
    </source>
</evidence>
<sequence length="484" mass="55998">MAQRLVKAEKPTNAKELIPVQPPTTSDQASSAKTPKAARELIIKTQEVTYNSVELGTDVTHCILIAHQKGKDVLLSHPNLFLYKHTRSSIASSTRHATLISMFYRFLATQPKMKGIDLGYYHAMADNTDIRRWQVHRQLERLEKNSPRPSSETIFEDAKVLLIFFKWLNDHGYVTNVDVQTRTWRANFRSGRMLSYIDKVAKSTISSRNIRVLDKQSRQKQYDFLITNNEIKALLQSYADPVYAVLFQLGLGTAMRPMDLVRFPYVGNAANKHIMPFSEMAKHGVTTQYTVYDSKGHKDREITIHMDDLRSLEENYIIPYYKIRRQLYKKRFKHDCPPDVLFLTNRGIPVDPDRIASRTNDAKVKAATIDPTFRSHINFYQSRHWWPTQYLINMFGKRLLTENMEVLYLAAAQVLTQQMGHEDVATTYKFYVDMARVLMFVHEGKALDLIRAPEHSVSSFIERLRPVDRDELVELHEEDGDVAA</sequence>
<comment type="caution">
    <text evidence="4">The sequence shown here is derived from an EMBL/GenBank/DDBJ whole genome shotgun (WGS) entry which is preliminary data.</text>
</comment>
<dbReference type="GO" id="GO:0003677">
    <property type="term" value="F:DNA binding"/>
    <property type="evidence" value="ECO:0007669"/>
    <property type="project" value="InterPro"/>
</dbReference>
<evidence type="ECO:0000313" key="7">
    <source>
        <dbReference type="Proteomes" id="UP000050490"/>
    </source>
</evidence>
<reference evidence="4 7" key="1">
    <citation type="submission" date="2015-09" db="EMBL/GenBank/DDBJ databases">
        <title>Genome announcement of multiple Pseudomonas syringae strains.</title>
        <authorList>
            <person name="Thakur S."/>
            <person name="Wang P.W."/>
            <person name="Gong Y."/>
            <person name="Weir B.S."/>
            <person name="Guttman D.S."/>
        </authorList>
    </citation>
    <scope>NUCLEOTIDE SEQUENCE [LARGE SCALE GENOMIC DNA]</scope>
    <source>
        <strain evidence="4 7">ICMP4455</strain>
    </source>
</reference>
<dbReference type="GO" id="GO:0015074">
    <property type="term" value="P:DNA integration"/>
    <property type="evidence" value="ECO:0007669"/>
    <property type="project" value="InterPro"/>
</dbReference>
<dbReference type="SUPFAM" id="SSF56349">
    <property type="entry name" value="DNA breaking-rejoining enzymes"/>
    <property type="match status" value="1"/>
</dbReference>
<proteinExistence type="predicted"/>
<keyword evidence="1" id="KW-0233">DNA recombination</keyword>
<reference evidence="8 9" key="2">
    <citation type="submission" date="2018-08" db="EMBL/GenBank/DDBJ databases">
        <title>Recombination of ecologically and evolutionarily significant loci maintains genetic cohesion in the Pseudomonas syringae species complex.</title>
        <authorList>
            <person name="Dillon M."/>
            <person name="Thakur S."/>
            <person name="Almeida R.N.D."/>
            <person name="Weir B.S."/>
            <person name="Guttman D.S."/>
        </authorList>
    </citation>
    <scope>NUCLEOTIDE SEQUENCE [LARGE SCALE GENOMIC DNA]</scope>
    <source>
        <strain evidence="6 9">ICMP 4316</strain>
        <strain evidence="5 8">ICMP 8636</strain>
    </source>
</reference>
<name>A0A0P9RGQ4_PSEA0</name>
<dbReference type="PROSITE" id="PS51898">
    <property type="entry name" value="TYR_RECOMBINASE"/>
    <property type="match status" value="1"/>
</dbReference>
<protein>
    <recommendedName>
        <fullName evidence="3">Tyr recombinase domain-containing protein</fullName>
    </recommendedName>
</protein>
<dbReference type="InterPro" id="IPR011010">
    <property type="entry name" value="DNA_brk_join_enz"/>
</dbReference>
<evidence type="ECO:0000313" key="4">
    <source>
        <dbReference type="EMBL" id="KPX37265.1"/>
    </source>
</evidence>
<dbReference type="EMBL" id="RBOA01000390">
    <property type="protein sequence ID" value="RML96931.1"/>
    <property type="molecule type" value="Genomic_DNA"/>
</dbReference>
<accession>A0A0P9RGQ4</accession>
<evidence type="ECO:0000313" key="9">
    <source>
        <dbReference type="Proteomes" id="UP000275613"/>
    </source>
</evidence>
<feature type="domain" description="Tyr recombinase" evidence="3">
    <location>
        <begin position="220"/>
        <end position="448"/>
    </location>
</feature>
<dbReference type="EMBL" id="LJQI01000055">
    <property type="protein sequence ID" value="KPX37265.1"/>
    <property type="molecule type" value="Genomic_DNA"/>
</dbReference>
<dbReference type="InterPro" id="IPR002104">
    <property type="entry name" value="Integrase_catalytic"/>
</dbReference>
<dbReference type="Gene3D" id="1.10.443.10">
    <property type="entry name" value="Intergrase catalytic core"/>
    <property type="match status" value="1"/>
</dbReference>
<feature type="compositionally biased region" description="Basic and acidic residues" evidence="2">
    <location>
        <begin position="1"/>
        <end position="13"/>
    </location>
</feature>
<evidence type="ECO:0000313" key="5">
    <source>
        <dbReference type="EMBL" id="RML96931.1"/>
    </source>
</evidence>
<dbReference type="GO" id="GO:0006310">
    <property type="term" value="P:DNA recombination"/>
    <property type="evidence" value="ECO:0007669"/>
    <property type="project" value="UniProtKB-KW"/>
</dbReference>
<dbReference type="Proteomes" id="UP000050490">
    <property type="component" value="Unassembled WGS sequence"/>
</dbReference>
<dbReference type="PATRIC" id="fig|129137.4.peg.5712"/>
<dbReference type="AlphaFoldDB" id="A0A0P9RGQ4"/>
<dbReference type="Proteomes" id="UP000275613">
    <property type="component" value="Unassembled WGS sequence"/>
</dbReference>
<dbReference type="RefSeq" id="WP_183136599.1">
    <property type="nucleotide sequence ID" value="NZ_BMZY01000044.1"/>
</dbReference>
<dbReference type="EMBL" id="RBPV01000437">
    <property type="protein sequence ID" value="RMO51432.1"/>
    <property type="molecule type" value="Genomic_DNA"/>
</dbReference>
<dbReference type="InterPro" id="IPR013762">
    <property type="entry name" value="Integrase-like_cat_sf"/>
</dbReference>
<organism evidence="4 7">
    <name type="scientific">Pseudomonas amygdali pv. eriobotryae</name>
    <dbReference type="NCBI Taxonomy" id="129137"/>
    <lineage>
        <taxon>Bacteria</taxon>
        <taxon>Pseudomonadati</taxon>
        <taxon>Pseudomonadota</taxon>
        <taxon>Gammaproteobacteria</taxon>
        <taxon>Pseudomonadales</taxon>
        <taxon>Pseudomonadaceae</taxon>
        <taxon>Pseudomonas</taxon>
        <taxon>Pseudomonas amygdali</taxon>
    </lineage>
</organism>
<evidence type="ECO:0000259" key="3">
    <source>
        <dbReference type="PROSITE" id="PS51898"/>
    </source>
</evidence>
<evidence type="ECO:0000256" key="2">
    <source>
        <dbReference type="SAM" id="MobiDB-lite"/>
    </source>
</evidence>